<keyword evidence="4" id="KW-0560">Oxidoreductase</keyword>
<comment type="similarity">
    <text evidence="1 4">Belongs to the cytochrome P450 family.</text>
</comment>
<evidence type="ECO:0000256" key="1">
    <source>
        <dbReference type="ARBA" id="ARBA00010617"/>
    </source>
</evidence>
<dbReference type="GO" id="GO:0016125">
    <property type="term" value="P:sterol metabolic process"/>
    <property type="evidence" value="ECO:0007669"/>
    <property type="project" value="TreeGrafter"/>
</dbReference>
<dbReference type="GO" id="GO:0004497">
    <property type="term" value="F:monooxygenase activity"/>
    <property type="evidence" value="ECO:0007669"/>
    <property type="project" value="UniProtKB-KW"/>
</dbReference>
<proteinExistence type="inferred from homology"/>
<evidence type="ECO:0000256" key="3">
    <source>
        <dbReference type="ARBA" id="ARBA00023004"/>
    </source>
</evidence>
<evidence type="ECO:0000313" key="6">
    <source>
        <dbReference type="Proteomes" id="UP000636709"/>
    </source>
</evidence>
<organism evidence="5 6">
    <name type="scientific">Digitaria exilis</name>
    <dbReference type="NCBI Taxonomy" id="1010633"/>
    <lineage>
        <taxon>Eukaryota</taxon>
        <taxon>Viridiplantae</taxon>
        <taxon>Streptophyta</taxon>
        <taxon>Embryophyta</taxon>
        <taxon>Tracheophyta</taxon>
        <taxon>Spermatophyta</taxon>
        <taxon>Magnoliopsida</taxon>
        <taxon>Liliopsida</taxon>
        <taxon>Poales</taxon>
        <taxon>Poaceae</taxon>
        <taxon>PACMAD clade</taxon>
        <taxon>Panicoideae</taxon>
        <taxon>Panicodae</taxon>
        <taxon>Paniceae</taxon>
        <taxon>Anthephorinae</taxon>
        <taxon>Digitaria</taxon>
    </lineage>
</organism>
<reference evidence="5" key="1">
    <citation type="submission" date="2020-07" db="EMBL/GenBank/DDBJ databases">
        <title>Genome sequence and genetic diversity analysis of an under-domesticated orphan crop, white fonio (Digitaria exilis).</title>
        <authorList>
            <person name="Bennetzen J.L."/>
            <person name="Chen S."/>
            <person name="Ma X."/>
            <person name="Wang X."/>
            <person name="Yssel A.E.J."/>
            <person name="Chaluvadi S.R."/>
            <person name="Johnson M."/>
            <person name="Gangashetty P."/>
            <person name="Hamidou F."/>
            <person name="Sanogo M.D."/>
            <person name="Zwaenepoel A."/>
            <person name="Wallace J."/>
            <person name="Van De Peer Y."/>
            <person name="Van Deynze A."/>
        </authorList>
    </citation>
    <scope>NUCLEOTIDE SEQUENCE</scope>
    <source>
        <tissue evidence="5">Leaves</tissue>
    </source>
</reference>
<evidence type="ECO:0000313" key="5">
    <source>
        <dbReference type="EMBL" id="KAF8701537.1"/>
    </source>
</evidence>
<keyword evidence="4" id="KW-0503">Monooxygenase</keyword>
<dbReference type="AlphaFoldDB" id="A0A835BI30"/>
<keyword evidence="3 4" id="KW-0408">Iron</keyword>
<name>A0A835BI30_9POAL</name>
<dbReference type="GO" id="GO:0016705">
    <property type="term" value="F:oxidoreductase activity, acting on paired donors, with incorporation or reduction of molecular oxygen"/>
    <property type="evidence" value="ECO:0007669"/>
    <property type="project" value="InterPro"/>
</dbReference>
<gene>
    <name evidence="5" type="ORF">HU200_033563</name>
</gene>
<keyword evidence="4" id="KW-0349">Heme</keyword>
<dbReference type="Pfam" id="PF00067">
    <property type="entry name" value="p450"/>
    <property type="match status" value="1"/>
</dbReference>
<dbReference type="GO" id="GO:0005506">
    <property type="term" value="F:iron ion binding"/>
    <property type="evidence" value="ECO:0007669"/>
    <property type="project" value="InterPro"/>
</dbReference>
<evidence type="ECO:0000256" key="2">
    <source>
        <dbReference type="ARBA" id="ARBA00022723"/>
    </source>
</evidence>
<dbReference type="InterPro" id="IPR017972">
    <property type="entry name" value="Cyt_P450_CS"/>
</dbReference>
<dbReference type="Proteomes" id="UP000636709">
    <property type="component" value="Unassembled WGS sequence"/>
</dbReference>
<dbReference type="EMBL" id="JACEFO010001803">
    <property type="protein sequence ID" value="KAF8701537.1"/>
    <property type="molecule type" value="Genomic_DNA"/>
</dbReference>
<comment type="caution">
    <text evidence="5">The sequence shown here is derived from an EMBL/GenBank/DDBJ whole genome shotgun (WGS) entry which is preliminary data.</text>
</comment>
<dbReference type="Gene3D" id="1.10.630.10">
    <property type="entry name" value="Cytochrome P450"/>
    <property type="match status" value="2"/>
</dbReference>
<evidence type="ECO:0008006" key="7">
    <source>
        <dbReference type="Google" id="ProtNLM"/>
    </source>
</evidence>
<dbReference type="PANTHER" id="PTHR24286">
    <property type="entry name" value="CYTOCHROME P450 26"/>
    <property type="match status" value="1"/>
</dbReference>
<dbReference type="PROSITE" id="PS00086">
    <property type="entry name" value="CYTOCHROME_P450"/>
    <property type="match status" value="1"/>
</dbReference>
<dbReference type="PANTHER" id="PTHR24286:SF152">
    <property type="entry name" value="OS07G0519100 PROTEIN"/>
    <property type="match status" value="1"/>
</dbReference>
<keyword evidence="2 4" id="KW-0479">Metal-binding</keyword>
<sequence length="379" mass="42621">MALIVLVAALLALFVHLIIKNHRFYCIYNLPPGDFGIPVVGQTFSLLHSLRSNTDDQWFRTRIKKYGPVSKMSVLGSPTVLLAGPAANHFIFTNESLVLTQTRALRSLLGRSILTLNGDELKQVRSALQGYLRPEMVLPMARRLTLAVICSVVFGQEAATIVETLAADFQLLGAHGTTSALITFMIRHLANEPDVLTKITEEQDEIADNKGTADVLTWEDVSRMKYTWKAAMETLRTVPPVFGSFRTAAKDIKYQGYDIPKGWKVFAAQSITHLDSRFFNDPTKFDPARFDNRSSIPPYSFLPFGGGPRMCPGTEFSRVETMVAMHYLVTQFRWKLCFKEETYKKDPKPTPVFGLPVELEWRRPPSTADAWNALYIHSG</sequence>
<evidence type="ECO:0000256" key="4">
    <source>
        <dbReference type="RuleBase" id="RU000461"/>
    </source>
</evidence>
<dbReference type="SUPFAM" id="SSF48264">
    <property type="entry name" value="Cytochrome P450"/>
    <property type="match status" value="1"/>
</dbReference>
<keyword evidence="6" id="KW-1185">Reference proteome</keyword>
<accession>A0A835BI30</accession>
<dbReference type="PRINTS" id="PR00359">
    <property type="entry name" value="BP450"/>
</dbReference>
<dbReference type="InterPro" id="IPR002397">
    <property type="entry name" value="Cyt_P450_B"/>
</dbReference>
<dbReference type="OrthoDB" id="3945418at2759"/>
<dbReference type="PRINTS" id="PR00385">
    <property type="entry name" value="P450"/>
</dbReference>
<dbReference type="InterPro" id="IPR001128">
    <property type="entry name" value="Cyt_P450"/>
</dbReference>
<protein>
    <recommendedName>
        <fullName evidence="7">Cytochrome P450</fullName>
    </recommendedName>
</protein>
<dbReference type="InterPro" id="IPR036396">
    <property type="entry name" value="Cyt_P450_sf"/>
</dbReference>
<dbReference type="GO" id="GO:0020037">
    <property type="term" value="F:heme binding"/>
    <property type="evidence" value="ECO:0007669"/>
    <property type="project" value="InterPro"/>
</dbReference>